<dbReference type="OrthoDB" id="10168879at2759"/>
<dbReference type="Proteomes" id="UP000663829">
    <property type="component" value="Unassembled WGS sequence"/>
</dbReference>
<proteinExistence type="predicted"/>
<evidence type="ECO:0000256" key="1">
    <source>
        <dbReference type="SAM" id="MobiDB-lite"/>
    </source>
</evidence>
<name>A0A814WGK2_9BILA</name>
<sequence>MSRGGRPRGSTRGGGGNRGNGNSSVDVPQKSISQQQTAQLKSEFSIAPLVLEGLSSTRIELNKLIVTQLPEEKLSDIQLNRNNGSFTLYAADVKSFNLLLNGASKLRTGSEQATIRIPRSIQRILNMDKDAFVKNVDLDIEDDDIRTELSKNGFNVEKLSRLQKRGNTVQLEQ</sequence>
<keyword evidence="6" id="KW-1185">Reference proteome</keyword>
<organism evidence="3 6">
    <name type="scientific">Didymodactylos carnosus</name>
    <dbReference type="NCBI Taxonomy" id="1234261"/>
    <lineage>
        <taxon>Eukaryota</taxon>
        <taxon>Metazoa</taxon>
        <taxon>Spiralia</taxon>
        <taxon>Gnathifera</taxon>
        <taxon>Rotifera</taxon>
        <taxon>Eurotatoria</taxon>
        <taxon>Bdelloidea</taxon>
        <taxon>Philodinida</taxon>
        <taxon>Philodinidae</taxon>
        <taxon>Didymodactylos</taxon>
    </lineage>
</organism>
<evidence type="ECO:0000313" key="6">
    <source>
        <dbReference type="Proteomes" id="UP000663829"/>
    </source>
</evidence>
<comment type="caution">
    <text evidence="3">The sequence shown here is derived from an EMBL/GenBank/DDBJ whole genome shotgun (WGS) entry which is preliminary data.</text>
</comment>
<dbReference type="EMBL" id="CAJOBC010008476">
    <property type="protein sequence ID" value="CAF3962610.1"/>
    <property type="molecule type" value="Genomic_DNA"/>
</dbReference>
<dbReference type="Proteomes" id="UP000681722">
    <property type="component" value="Unassembled WGS sequence"/>
</dbReference>
<feature type="region of interest" description="Disordered" evidence="1">
    <location>
        <begin position="1"/>
        <end position="37"/>
    </location>
</feature>
<evidence type="ECO:0000313" key="5">
    <source>
        <dbReference type="EMBL" id="CAF3962610.1"/>
    </source>
</evidence>
<gene>
    <name evidence="3" type="ORF">GPM918_LOCUS23581</name>
    <name evidence="2" type="ORF">OVA965_LOCUS19457</name>
    <name evidence="5" type="ORF">SRO942_LOCUS23579</name>
    <name evidence="4" type="ORF">TMI583_LOCUS19498</name>
</gene>
<dbReference type="Proteomes" id="UP000682733">
    <property type="component" value="Unassembled WGS sequence"/>
</dbReference>
<evidence type="ECO:0000313" key="4">
    <source>
        <dbReference type="EMBL" id="CAF3866801.1"/>
    </source>
</evidence>
<feature type="compositionally biased region" description="Low complexity" evidence="1">
    <location>
        <begin position="1"/>
        <end position="10"/>
    </location>
</feature>
<protein>
    <submittedName>
        <fullName evidence="3">Uncharacterized protein</fullName>
    </submittedName>
</protein>
<dbReference type="AlphaFoldDB" id="A0A814WGK2"/>
<accession>A0A814WGK2</accession>
<evidence type="ECO:0000313" key="2">
    <source>
        <dbReference type="EMBL" id="CAF1104508.1"/>
    </source>
</evidence>
<dbReference type="EMBL" id="CAJOBA010010539">
    <property type="protein sequence ID" value="CAF3866801.1"/>
    <property type="molecule type" value="Genomic_DNA"/>
</dbReference>
<evidence type="ECO:0000313" key="3">
    <source>
        <dbReference type="EMBL" id="CAF1198238.1"/>
    </source>
</evidence>
<dbReference type="EMBL" id="CAJNOQ010008477">
    <property type="protein sequence ID" value="CAF1198238.1"/>
    <property type="molecule type" value="Genomic_DNA"/>
</dbReference>
<reference evidence="3" key="1">
    <citation type="submission" date="2021-02" db="EMBL/GenBank/DDBJ databases">
        <authorList>
            <person name="Nowell W R."/>
        </authorList>
    </citation>
    <scope>NUCLEOTIDE SEQUENCE</scope>
</reference>
<dbReference type="EMBL" id="CAJNOK010010029">
    <property type="protein sequence ID" value="CAF1104508.1"/>
    <property type="molecule type" value="Genomic_DNA"/>
</dbReference>
<dbReference type="Proteomes" id="UP000677228">
    <property type="component" value="Unassembled WGS sequence"/>
</dbReference>